<feature type="transmembrane region" description="Helical" evidence="5">
    <location>
        <begin position="124"/>
        <end position="148"/>
    </location>
</feature>
<accession>A0A4R4EGY0</accession>
<dbReference type="EMBL" id="SKFG01000009">
    <property type="protein sequence ID" value="TCZ77521.1"/>
    <property type="molecule type" value="Genomic_DNA"/>
</dbReference>
<evidence type="ECO:0000256" key="4">
    <source>
        <dbReference type="ARBA" id="ARBA00023136"/>
    </source>
</evidence>
<feature type="transmembrane region" description="Helical" evidence="5">
    <location>
        <begin position="43"/>
        <end position="60"/>
    </location>
</feature>
<feature type="transmembrane region" description="Helical" evidence="5">
    <location>
        <begin position="93"/>
        <end position="112"/>
    </location>
</feature>
<keyword evidence="8" id="KW-1185">Reference proteome</keyword>
<feature type="domain" description="O-antigen ligase-related" evidence="6">
    <location>
        <begin position="198"/>
        <end position="329"/>
    </location>
</feature>
<feature type="transmembrane region" description="Helical" evidence="5">
    <location>
        <begin position="321"/>
        <end position="340"/>
    </location>
</feature>
<protein>
    <submittedName>
        <fullName evidence="7">O-antigen ligase family protein</fullName>
    </submittedName>
</protein>
<feature type="transmembrane region" description="Helical" evidence="5">
    <location>
        <begin position="67"/>
        <end position="87"/>
    </location>
</feature>
<evidence type="ECO:0000313" key="7">
    <source>
        <dbReference type="EMBL" id="TCZ77521.1"/>
    </source>
</evidence>
<dbReference type="InterPro" id="IPR007016">
    <property type="entry name" value="O-antigen_ligase-rel_domated"/>
</dbReference>
<dbReference type="GO" id="GO:0016874">
    <property type="term" value="F:ligase activity"/>
    <property type="evidence" value="ECO:0007669"/>
    <property type="project" value="UniProtKB-KW"/>
</dbReference>
<comment type="subcellular location">
    <subcellularLocation>
        <location evidence="1">Membrane</location>
        <topology evidence="1">Multi-pass membrane protein</topology>
    </subcellularLocation>
</comment>
<keyword evidence="4 5" id="KW-0472">Membrane</keyword>
<keyword evidence="2 5" id="KW-0812">Transmembrane</keyword>
<dbReference type="Pfam" id="PF04932">
    <property type="entry name" value="Wzy_C"/>
    <property type="match status" value="1"/>
</dbReference>
<feature type="transmembrane region" description="Helical" evidence="5">
    <location>
        <begin position="192"/>
        <end position="208"/>
    </location>
</feature>
<dbReference type="Proteomes" id="UP000295418">
    <property type="component" value="Unassembled WGS sequence"/>
</dbReference>
<dbReference type="InterPro" id="IPR051533">
    <property type="entry name" value="WaaL-like"/>
</dbReference>
<keyword evidence="3 5" id="KW-1133">Transmembrane helix</keyword>
<evidence type="ECO:0000259" key="6">
    <source>
        <dbReference type="Pfam" id="PF04932"/>
    </source>
</evidence>
<dbReference type="PANTHER" id="PTHR37422:SF13">
    <property type="entry name" value="LIPOPOLYSACCHARIDE BIOSYNTHESIS PROTEIN PA4999-RELATED"/>
    <property type="match status" value="1"/>
</dbReference>
<keyword evidence="7" id="KW-0436">Ligase</keyword>
<proteinExistence type="predicted"/>
<feature type="transmembrane region" description="Helical" evidence="5">
    <location>
        <begin position="214"/>
        <end position="231"/>
    </location>
</feature>
<feature type="transmembrane region" description="Helical" evidence="5">
    <location>
        <begin position="168"/>
        <end position="185"/>
    </location>
</feature>
<feature type="transmembrane region" description="Helical" evidence="5">
    <location>
        <begin position="20"/>
        <end position="37"/>
    </location>
</feature>
<feature type="transmembrane region" description="Helical" evidence="5">
    <location>
        <begin position="352"/>
        <end position="371"/>
    </location>
</feature>
<evidence type="ECO:0000256" key="3">
    <source>
        <dbReference type="ARBA" id="ARBA00022989"/>
    </source>
</evidence>
<dbReference type="OrthoDB" id="9812740at2"/>
<comment type="caution">
    <text evidence="7">The sequence shown here is derived from an EMBL/GenBank/DDBJ whole genome shotgun (WGS) entry which is preliminary data.</text>
</comment>
<evidence type="ECO:0000256" key="5">
    <source>
        <dbReference type="SAM" id="Phobius"/>
    </source>
</evidence>
<feature type="transmembrane region" description="Helical" evidence="5">
    <location>
        <begin position="238"/>
        <end position="256"/>
    </location>
</feature>
<gene>
    <name evidence="7" type="ORF">E0485_11055</name>
</gene>
<dbReference type="GO" id="GO:0016020">
    <property type="term" value="C:membrane"/>
    <property type="evidence" value="ECO:0007669"/>
    <property type="project" value="UniProtKB-SubCell"/>
</dbReference>
<evidence type="ECO:0000256" key="1">
    <source>
        <dbReference type="ARBA" id="ARBA00004141"/>
    </source>
</evidence>
<name>A0A4R4EGY0_9BACL</name>
<reference evidence="7 8" key="1">
    <citation type="submission" date="2019-03" db="EMBL/GenBank/DDBJ databases">
        <authorList>
            <person name="Kim M.K.M."/>
        </authorList>
    </citation>
    <scope>NUCLEOTIDE SEQUENCE [LARGE SCALE GENOMIC DNA]</scope>
    <source>
        <strain evidence="7 8">18JY21-1</strain>
    </source>
</reference>
<dbReference type="AlphaFoldDB" id="A0A4R4EGY0"/>
<dbReference type="PANTHER" id="PTHR37422">
    <property type="entry name" value="TEICHURONIC ACID BIOSYNTHESIS PROTEIN TUAE"/>
    <property type="match status" value="1"/>
</dbReference>
<evidence type="ECO:0000313" key="8">
    <source>
        <dbReference type="Proteomes" id="UP000295418"/>
    </source>
</evidence>
<sequence>MGWFRMNSITLEGSAVTPLYAKLIWLLLILCAIVFIEPAPYDLFVLLAFGISLFTGYLRFPAYMGLPVLLIGLFVMSNVPSMLLVSSDQNVSIKYFMVTLYLIVSWLFFAGLNNRFKETVLKVIFSGYLTAAILSTVIGLLAYFHIIPTFGVLIKYGRVTGLFKDPNVFGPFLVPGVVISLHYMVTRYRNNMLIWMISFILLIVGVLLSFSRAAWGNCVLACCLYLLFPYTVSLKKKIVMISAILLIAVPIMSVVITSPNISSMFTDRFGIKKYDEDRFGTQQKALSQVIEHPLGIGPGQSEILFSYATHSLYVRVLIENGIVGFTAYISFILLTIYRAFYNAWRRGSPYHAYFAIFGACLVGIIFNSFFIDTLHWRHFWILLALPWMPNSKTI</sequence>
<evidence type="ECO:0000256" key="2">
    <source>
        <dbReference type="ARBA" id="ARBA00022692"/>
    </source>
</evidence>
<organism evidence="7 8">
    <name type="scientific">Paenibacillus albiflavus</name>
    <dbReference type="NCBI Taxonomy" id="2545760"/>
    <lineage>
        <taxon>Bacteria</taxon>
        <taxon>Bacillati</taxon>
        <taxon>Bacillota</taxon>
        <taxon>Bacilli</taxon>
        <taxon>Bacillales</taxon>
        <taxon>Paenibacillaceae</taxon>
        <taxon>Paenibacillus</taxon>
    </lineage>
</organism>